<accession>A0A521F903</accession>
<dbReference type="GO" id="GO:0051213">
    <property type="term" value="F:dioxygenase activity"/>
    <property type="evidence" value="ECO:0007669"/>
    <property type="project" value="UniProtKB-KW"/>
</dbReference>
<proteinExistence type="predicted"/>
<dbReference type="InterPro" id="IPR008775">
    <property type="entry name" value="Phytyl_CoA_dOase-like"/>
</dbReference>
<dbReference type="Gene3D" id="2.60.120.620">
    <property type="entry name" value="q2cbj1_9rhob like domain"/>
    <property type="match status" value="1"/>
</dbReference>
<dbReference type="SUPFAM" id="SSF51197">
    <property type="entry name" value="Clavaminate synthase-like"/>
    <property type="match status" value="1"/>
</dbReference>
<dbReference type="EMBL" id="FXTD01000025">
    <property type="protein sequence ID" value="SMO92633.1"/>
    <property type="molecule type" value="Genomic_DNA"/>
</dbReference>
<evidence type="ECO:0000313" key="1">
    <source>
        <dbReference type="EMBL" id="SMO92633.1"/>
    </source>
</evidence>
<dbReference type="AlphaFoldDB" id="A0A521F903"/>
<keyword evidence="1" id="KW-0560">Oxidoreductase</keyword>
<protein>
    <submittedName>
        <fullName evidence="1">Phytanoyl-CoA dioxygenase (PhyH)</fullName>
    </submittedName>
</protein>
<dbReference type="RefSeq" id="WP_142987854.1">
    <property type="nucleotide sequence ID" value="NZ_FXTD01000025.1"/>
</dbReference>
<evidence type="ECO:0000313" key="2">
    <source>
        <dbReference type="Proteomes" id="UP000319712"/>
    </source>
</evidence>
<dbReference type="OrthoDB" id="275603at2157"/>
<organism evidence="1 2">
    <name type="scientific">Halorubrum cibi</name>
    <dbReference type="NCBI Taxonomy" id="413815"/>
    <lineage>
        <taxon>Archaea</taxon>
        <taxon>Methanobacteriati</taxon>
        <taxon>Methanobacteriota</taxon>
        <taxon>Stenosarchaea group</taxon>
        <taxon>Halobacteria</taxon>
        <taxon>Halobacteriales</taxon>
        <taxon>Haloferacaceae</taxon>
        <taxon>Halorubrum</taxon>
    </lineage>
</organism>
<name>A0A521F903_9EURY</name>
<sequence>MAFTPSQSQINELEEQGIVIIDDYLSAEKCDALKNEIDELLERDSVAWETGSVGYSELAGRDEVVVNERSGENDDGMLDIFNIDLDIQAVDDIKTDSGINKLINEASSEPFSPDNINVYYNREVTDTRDFHADTYSGQFKAFVYLTDVSDKSYGPFSYIPGTHKTSTVKQKSTSLVNNVKGDPSTDAVFYDEDEAIYCTAPKGTLIVANQAGYHRGTPQEKGHTRVLVNTSYTPSN</sequence>
<gene>
    <name evidence="1" type="ORF">SAMN06264867_1252</name>
</gene>
<dbReference type="Pfam" id="PF05721">
    <property type="entry name" value="PhyH"/>
    <property type="match status" value="1"/>
</dbReference>
<reference evidence="1 2" key="1">
    <citation type="submission" date="2017-05" db="EMBL/GenBank/DDBJ databases">
        <authorList>
            <person name="Varghese N."/>
            <person name="Submissions S."/>
        </authorList>
    </citation>
    <scope>NUCLEOTIDE SEQUENCE [LARGE SCALE GENOMIC DNA]</scope>
    <source>
        <strain evidence="1 2">DSM 19504</strain>
    </source>
</reference>
<keyword evidence="2" id="KW-1185">Reference proteome</keyword>
<dbReference type="Proteomes" id="UP000319712">
    <property type="component" value="Unassembled WGS sequence"/>
</dbReference>
<keyword evidence="1" id="KW-0223">Dioxygenase</keyword>